<dbReference type="EMBL" id="BAAAYG010000003">
    <property type="protein sequence ID" value="GAA3282819.1"/>
    <property type="molecule type" value="Genomic_DNA"/>
</dbReference>
<feature type="domain" description="HTH tetR-type" evidence="4">
    <location>
        <begin position="1"/>
        <end position="42"/>
    </location>
</feature>
<evidence type="ECO:0000313" key="5">
    <source>
        <dbReference type="EMBL" id="GAA3282819.1"/>
    </source>
</evidence>
<feature type="DNA-binding region" description="H-T-H motif" evidence="2">
    <location>
        <begin position="5"/>
        <end position="24"/>
    </location>
</feature>
<evidence type="ECO:0000256" key="3">
    <source>
        <dbReference type="SAM" id="MobiDB-lite"/>
    </source>
</evidence>
<keyword evidence="6" id="KW-1185">Reference proteome</keyword>
<reference evidence="6" key="1">
    <citation type="journal article" date="2019" name="Int. J. Syst. Evol. Microbiol.">
        <title>The Global Catalogue of Microorganisms (GCM) 10K type strain sequencing project: providing services to taxonomists for standard genome sequencing and annotation.</title>
        <authorList>
            <consortium name="The Broad Institute Genomics Platform"/>
            <consortium name="The Broad Institute Genome Sequencing Center for Infectious Disease"/>
            <person name="Wu L."/>
            <person name="Ma J."/>
        </authorList>
    </citation>
    <scope>NUCLEOTIDE SEQUENCE [LARGE SCALE GENOMIC DNA]</scope>
    <source>
        <strain evidence="6">JCM 11483</strain>
    </source>
</reference>
<evidence type="ECO:0000256" key="2">
    <source>
        <dbReference type="PROSITE-ProRule" id="PRU00335"/>
    </source>
</evidence>
<sequence>MTALTFESAAVESGLTKGGLLYHFPTREDLLLALHEHVAGQWEACMEREAGAPHDQLPDARRLEAYIRASQNPDRAELLLMLESAQDSDAQAAWDQVHERWSPPAPSGEAADSGETDPGEADSGETDSEMQRTGVAVDPELLPFLARLAADGLWFYEALTPGTFDAGQRARIVEAIVQLGAADETP</sequence>
<dbReference type="InterPro" id="IPR009057">
    <property type="entry name" value="Homeodomain-like_sf"/>
</dbReference>
<evidence type="ECO:0000256" key="1">
    <source>
        <dbReference type="ARBA" id="ARBA00023125"/>
    </source>
</evidence>
<dbReference type="PROSITE" id="PS50977">
    <property type="entry name" value="HTH_TETR_2"/>
    <property type="match status" value="1"/>
</dbReference>
<dbReference type="Pfam" id="PF17937">
    <property type="entry name" value="TetR_C_28"/>
    <property type="match status" value="1"/>
</dbReference>
<feature type="compositionally biased region" description="Acidic residues" evidence="3">
    <location>
        <begin position="112"/>
        <end position="128"/>
    </location>
</feature>
<organism evidence="5 6">
    <name type="scientific">Nesterenkonia halobia</name>
    <dbReference type="NCBI Taxonomy" id="37922"/>
    <lineage>
        <taxon>Bacteria</taxon>
        <taxon>Bacillati</taxon>
        <taxon>Actinomycetota</taxon>
        <taxon>Actinomycetes</taxon>
        <taxon>Micrococcales</taxon>
        <taxon>Micrococcaceae</taxon>
        <taxon>Nesterenkonia</taxon>
    </lineage>
</organism>
<evidence type="ECO:0000313" key="6">
    <source>
        <dbReference type="Proteomes" id="UP001501736"/>
    </source>
</evidence>
<name>A0ABP6REP9_9MICC</name>
<dbReference type="InterPro" id="IPR041479">
    <property type="entry name" value="TetR_CgmR_C"/>
</dbReference>
<feature type="region of interest" description="Disordered" evidence="3">
    <location>
        <begin position="91"/>
        <end position="132"/>
    </location>
</feature>
<dbReference type="SUPFAM" id="SSF46689">
    <property type="entry name" value="Homeodomain-like"/>
    <property type="match status" value="1"/>
</dbReference>
<comment type="caution">
    <text evidence="5">The sequence shown here is derived from an EMBL/GenBank/DDBJ whole genome shotgun (WGS) entry which is preliminary data.</text>
</comment>
<dbReference type="Proteomes" id="UP001501736">
    <property type="component" value="Unassembled WGS sequence"/>
</dbReference>
<gene>
    <name evidence="5" type="ORF">GCM10020260_10530</name>
</gene>
<dbReference type="Gene3D" id="1.10.357.10">
    <property type="entry name" value="Tetracycline Repressor, domain 2"/>
    <property type="match status" value="1"/>
</dbReference>
<evidence type="ECO:0000259" key="4">
    <source>
        <dbReference type="PROSITE" id="PS50977"/>
    </source>
</evidence>
<accession>A0ABP6REP9</accession>
<keyword evidence="1 2" id="KW-0238">DNA-binding</keyword>
<dbReference type="InterPro" id="IPR001647">
    <property type="entry name" value="HTH_TetR"/>
</dbReference>
<protein>
    <submittedName>
        <fullName evidence="5">TetR family transcriptional regulator</fullName>
    </submittedName>
</protein>
<dbReference type="InterPro" id="IPR036271">
    <property type="entry name" value="Tet_transcr_reg_TetR-rel_C_sf"/>
</dbReference>
<dbReference type="SUPFAM" id="SSF48498">
    <property type="entry name" value="Tetracyclin repressor-like, C-terminal domain"/>
    <property type="match status" value="1"/>
</dbReference>
<proteinExistence type="predicted"/>